<feature type="coiled-coil region" evidence="2">
    <location>
        <begin position="108"/>
        <end position="166"/>
    </location>
</feature>
<dbReference type="InterPro" id="IPR058625">
    <property type="entry name" value="MdtA-like_BSH"/>
</dbReference>
<comment type="caution">
    <text evidence="6">The sequence shown here is derived from an EMBL/GenBank/DDBJ whole genome shotgun (WGS) entry which is preliminary data.</text>
</comment>
<comment type="similarity">
    <text evidence="1">Belongs to the membrane fusion protein (MFP) (TC 8.A.1) family.</text>
</comment>
<sequence length="349" mass="38102">MKRLTIIFALLATLGLTAWKLSSNKENVEKKVYQPDVNQKVGVTTAVAELRNLSQENEFLGSFTPNREIEIKPLAGGEVIQLPINEGQGVRAGQLIAKLDDEQIRFQIEALQVTLEGYQNDLKRYEVLVKGDAVPAVNLERTQLSIRGTQAQIKQLKKQLENTVITTPFSGIVTSKMIEKGSVVSMGAPIAKITDISALKLLVNIPEKSINQFRVGQSISIETQVYPNVYFNGKVNMVGVEGDAAHNYPVEIIVQNGNNNPLKAGMYGSIVNENKLKSQTLSVPRQAIVGSTKKAQVYIIENGKAILKDVTIGATTNEYYEITKGIKSGDQVIVSGQINLQNGTPVVAQ</sequence>
<dbReference type="Gene3D" id="2.40.30.170">
    <property type="match status" value="1"/>
</dbReference>
<evidence type="ECO:0000256" key="2">
    <source>
        <dbReference type="SAM" id="Coils"/>
    </source>
</evidence>
<keyword evidence="7" id="KW-1185">Reference proteome</keyword>
<dbReference type="SUPFAM" id="SSF111369">
    <property type="entry name" value="HlyD-like secretion proteins"/>
    <property type="match status" value="1"/>
</dbReference>
<evidence type="ECO:0000256" key="1">
    <source>
        <dbReference type="ARBA" id="ARBA00009477"/>
    </source>
</evidence>
<feature type="signal peptide" evidence="3">
    <location>
        <begin position="1"/>
        <end position="18"/>
    </location>
</feature>
<feature type="chain" id="PRO_5045136564" evidence="3">
    <location>
        <begin position="19"/>
        <end position="349"/>
    </location>
</feature>
<protein>
    <submittedName>
        <fullName evidence="6">Efflux RND transporter periplasmic adaptor subunit</fullName>
    </submittedName>
</protein>
<feature type="domain" description="YknX-like C-terminal permuted SH3-like" evidence="5">
    <location>
        <begin position="281"/>
        <end position="346"/>
    </location>
</feature>
<evidence type="ECO:0000256" key="3">
    <source>
        <dbReference type="SAM" id="SignalP"/>
    </source>
</evidence>
<dbReference type="RefSeq" id="WP_323250714.1">
    <property type="nucleotide sequence ID" value="NZ_JAYFUL010000027.1"/>
</dbReference>
<evidence type="ECO:0000313" key="7">
    <source>
        <dbReference type="Proteomes" id="UP001304671"/>
    </source>
</evidence>
<dbReference type="Gene3D" id="1.10.287.470">
    <property type="entry name" value="Helix hairpin bin"/>
    <property type="match status" value="1"/>
</dbReference>
<dbReference type="InterPro" id="IPR058637">
    <property type="entry name" value="YknX-like_C"/>
</dbReference>
<evidence type="ECO:0000259" key="5">
    <source>
        <dbReference type="Pfam" id="PF25989"/>
    </source>
</evidence>
<dbReference type="Pfam" id="PF25917">
    <property type="entry name" value="BSH_RND"/>
    <property type="match status" value="1"/>
</dbReference>
<proteinExistence type="inferred from homology"/>
<reference evidence="6 7" key="1">
    <citation type="submission" date="2023-12" db="EMBL/GenBank/DDBJ databases">
        <title>Novel species of the genus Arcicella isolated from rivers.</title>
        <authorList>
            <person name="Lu H."/>
        </authorList>
    </citation>
    <scope>NUCLEOTIDE SEQUENCE [LARGE SCALE GENOMIC DNA]</scope>
    <source>
        <strain evidence="6 7">LMG 21963</strain>
    </source>
</reference>
<evidence type="ECO:0000313" key="6">
    <source>
        <dbReference type="EMBL" id="MEA5259204.1"/>
    </source>
</evidence>
<dbReference type="Proteomes" id="UP001304671">
    <property type="component" value="Unassembled WGS sequence"/>
</dbReference>
<organism evidence="6 7">
    <name type="scientific">Arcicella aquatica</name>
    <dbReference type="NCBI Taxonomy" id="217141"/>
    <lineage>
        <taxon>Bacteria</taxon>
        <taxon>Pseudomonadati</taxon>
        <taxon>Bacteroidota</taxon>
        <taxon>Cytophagia</taxon>
        <taxon>Cytophagales</taxon>
        <taxon>Flectobacillaceae</taxon>
        <taxon>Arcicella</taxon>
    </lineage>
</organism>
<feature type="domain" description="Multidrug resistance protein MdtA-like barrel-sandwich hybrid" evidence="4">
    <location>
        <begin position="67"/>
        <end position="194"/>
    </location>
</feature>
<name>A0ABU5QR98_9BACT</name>
<gene>
    <name evidence="6" type="ORF">VB264_15515</name>
</gene>
<keyword evidence="3" id="KW-0732">Signal</keyword>
<dbReference type="Gene3D" id="2.40.50.100">
    <property type="match status" value="1"/>
</dbReference>
<dbReference type="Gene3D" id="2.40.420.20">
    <property type="match status" value="1"/>
</dbReference>
<keyword evidence="2" id="KW-0175">Coiled coil</keyword>
<dbReference type="Pfam" id="PF25989">
    <property type="entry name" value="YknX_C"/>
    <property type="match status" value="1"/>
</dbReference>
<dbReference type="EMBL" id="JAYFUL010000027">
    <property type="protein sequence ID" value="MEA5259204.1"/>
    <property type="molecule type" value="Genomic_DNA"/>
</dbReference>
<evidence type="ECO:0000259" key="4">
    <source>
        <dbReference type="Pfam" id="PF25917"/>
    </source>
</evidence>
<accession>A0ABU5QR98</accession>
<dbReference type="PANTHER" id="PTHR30469:SF15">
    <property type="entry name" value="HLYD FAMILY OF SECRETION PROTEINS"/>
    <property type="match status" value="1"/>
</dbReference>
<dbReference type="InterPro" id="IPR006143">
    <property type="entry name" value="RND_pump_MFP"/>
</dbReference>
<dbReference type="PANTHER" id="PTHR30469">
    <property type="entry name" value="MULTIDRUG RESISTANCE PROTEIN MDTA"/>
    <property type="match status" value="1"/>
</dbReference>
<dbReference type="NCBIfam" id="TIGR01730">
    <property type="entry name" value="RND_mfp"/>
    <property type="match status" value="1"/>
</dbReference>